<dbReference type="RefSeq" id="WP_098063108.1">
    <property type="nucleotide sequence ID" value="NZ_PDEP01000014.1"/>
</dbReference>
<reference evidence="1 2" key="1">
    <citation type="submission" date="2017-10" db="EMBL/GenBank/DDBJ databases">
        <title>Draft genome of Longimonas halophila.</title>
        <authorList>
            <person name="Goh K.M."/>
            <person name="Shamsir M.S."/>
            <person name="Lim S.W."/>
        </authorList>
    </citation>
    <scope>NUCLEOTIDE SEQUENCE [LARGE SCALE GENOMIC DNA]</scope>
    <source>
        <strain evidence="1 2">KCTC 42399</strain>
    </source>
</reference>
<organism evidence="1 2">
    <name type="scientific">Longimonas halophila</name>
    <dbReference type="NCBI Taxonomy" id="1469170"/>
    <lineage>
        <taxon>Bacteria</taxon>
        <taxon>Pseudomonadati</taxon>
        <taxon>Rhodothermota</taxon>
        <taxon>Rhodothermia</taxon>
        <taxon>Rhodothermales</taxon>
        <taxon>Salisaetaceae</taxon>
        <taxon>Longimonas</taxon>
    </lineage>
</organism>
<keyword evidence="2" id="KW-1185">Reference proteome</keyword>
<gene>
    <name evidence="1" type="ORF">CRI93_13180</name>
</gene>
<dbReference type="Proteomes" id="UP000221024">
    <property type="component" value="Unassembled WGS sequence"/>
</dbReference>
<accession>A0A2H3NIZ3</accession>
<evidence type="ECO:0000313" key="2">
    <source>
        <dbReference type="Proteomes" id="UP000221024"/>
    </source>
</evidence>
<protein>
    <submittedName>
        <fullName evidence="1">Uncharacterized protein</fullName>
    </submittedName>
</protein>
<sequence>MSTLEAFVKAAPEGFQPCSCPGEGTYKYFVEGKGCLLGVLFETSTHICFEWLSEDGSTVAYPPAIRYKAWPRHEFQSWLAMGVWEVTGHGPCEQDAVYS</sequence>
<evidence type="ECO:0000313" key="1">
    <source>
        <dbReference type="EMBL" id="PEN05460.1"/>
    </source>
</evidence>
<dbReference type="EMBL" id="PDEP01000014">
    <property type="protein sequence ID" value="PEN05460.1"/>
    <property type="molecule type" value="Genomic_DNA"/>
</dbReference>
<dbReference type="OrthoDB" id="1495159at2"/>
<name>A0A2H3NIZ3_9BACT</name>
<comment type="caution">
    <text evidence="1">The sequence shown here is derived from an EMBL/GenBank/DDBJ whole genome shotgun (WGS) entry which is preliminary data.</text>
</comment>
<proteinExistence type="predicted"/>
<dbReference type="AlphaFoldDB" id="A0A2H3NIZ3"/>